<keyword evidence="1" id="KW-0560">Oxidoreductase</keyword>
<sequence length="361" mass="39481">MLGRVLITGLNGYIAAHTAALFLKAGHIVRGTVRSSANAELVVRALSKFHDGSKLEVVTVPDITCDGAFDRAVEDVQTIAHLASPVSMTVTEPEAMIRAAVKGTTSLLVSAVREYRRNSGRGVLKTVIFMSSISAVFDPTSPSTRVFTDSSWNQHAEAATPQVLKRLKEQGPGSDDPALGYLFYQATKVAAERAFWRFAQEIIFPLDMIAFCPAPVLGPPLYLPESISKLSMRVRDIYDILHGGPIPEPSPVTSTFVDVRDVAQLVFNAAEDADPGLLRRHRYLVVGQSPVSPQAIANVLREKYPERQDTIREGNPNWLTPLSQRPAFDVRMARELLGRESIGFRQSVVDSAEVFLAAEEA</sequence>
<dbReference type="InterPro" id="IPR016040">
    <property type="entry name" value="NAD(P)-bd_dom"/>
</dbReference>
<dbReference type="RefSeq" id="XP_062727319.1">
    <property type="nucleotide sequence ID" value="XM_062864337.1"/>
</dbReference>
<organism evidence="4 5">
    <name type="scientific">Chaetomium strumarium</name>
    <dbReference type="NCBI Taxonomy" id="1170767"/>
    <lineage>
        <taxon>Eukaryota</taxon>
        <taxon>Fungi</taxon>
        <taxon>Dikarya</taxon>
        <taxon>Ascomycota</taxon>
        <taxon>Pezizomycotina</taxon>
        <taxon>Sordariomycetes</taxon>
        <taxon>Sordariomycetidae</taxon>
        <taxon>Sordariales</taxon>
        <taxon>Chaetomiaceae</taxon>
        <taxon>Chaetomium</taxon>
    </lineage>
</organism>
<dbReference type="Pfam" id="PF16363">
    <property type="entry name" value="GDP_Man_Dehyd"/>
    <property type="match status" value="1"/>
</dbReference>
<keyword evidence="5" id="KW-1185">Reference proteome</keyword>
<dbReference type="InterPro" id="IPR036291">
    <property type="entry name" value="NAD(P)-bd_dom_sf"/>
</dbReference>
<evidence type="ECO:0000313" key="4">
    <source>
        <dbReference type="EMBL" id="KAK3311539.1"/>
    </source>
</evidence>
<name>A0AAJ0M798_9PEZI</name>
<evidence type="ECO:0000313" key="5">
    <source>
        <dbReference type="Proteomes" id="UP001273166"/>
    </source>
</evidence>
<reference evidence="4" key="1">
    <citation type="journal article" date="2023" name="Mol. Phylogenet. Evol.">
        <title>Genome-scale phylogeny and comparative genomics of the fungal order Sordariales.</title>
        <authorList>
            <person name="Hensen N."/>
            <person name="Bonometti L."/>
            <person name="Westerberg I."/>
            <person name="Brannstrom I.O."/>
            <person name="Guillou S."/>
            <person name="Cros-Aarteil S."/>
            <person name="Calhoun S."/>
            <person name="Haridas S."/>
            <person name="Kuo A."/>
            <person name="Mondo S."/>
            <person name="Pangilinan J."/>
            <person name="Riley R."/>
            <person name="LaButti K."/>
            <person name="Andreopoulos B."/>
            <person name="Lipzen A."/>
            <person name="Chen C."/>
            <person name="Yan M."/>
            <person name="Daum C."/>
            <person name="Ng V."/>
            <person name="Clum A."/>
            <person name="Steindorff A."/>
            <person name="Ohm R.A."/>
            <person name="Martin F."/>
            <person name="Silar P."/>
            <person name="Natvig D.O."/>
            <person name="Lalanne C."/>
            <person name="Gautier V."/>
            <person name="Ament-Velasquez S.L."/>
            <person name="Kruys A."/>
            <person name="Hutchinson M.I."/>
            <person name="Powell A.J."/>
            <person name="Barry K."/>
            <person name="Miller A.N."/>
            <person name="Grigoriev I.V."/>
            <person name="Debuchy R."/>
            <person name="Gladieux P."/>
            <person name="Hiltunen Thoren M."/>
            <person name="Johannesson H."/>
        </authorList>
    </citation>
    <scope>NUCLEOTIDE SEQUENCE</scope>
    <source>
        <strain evidence="4">CBS 333.67</strain>
    </source>
</reference>
<dbReference type="EMBL" id="JAUDZG010000001">
    <property type="protein sequence ID" value="KAK3311539.1"/>
    <property type="molecule type" value="Genomic_DNA"/>
</dbReference>
<dbReference type="Proteomes" id="UP001273166">
    <property type="component" value="Unassembled WGS sequence"/>
</dbReference>
<comment type="similarity">
    <text evidence="2">Belongs to the NAD(P)-dependent epimerase/dehydratase family. Dihydroflavonol-4-reductase subfamily.</text>
</comment>
<dbReference type="PANTHER" id="PTHR10366">
    <property type="entry name" value="NAD DEPENDENT EPIMERASE/DEHYDRATASE"/>
    <property type="match status" value="1"/>
</dbReference>
<reference evidence="4" key="2">
    <citation type="submission" date="2023-06" db="EMBL/GenBank/DDBJ databases">
        <authorList>
            <consortium name="Lawrence Berkeley National Laboratory"/>
            <person name="Mondo S.J."/>
            <person name="Hensen N."/>
            <person name="Bonometti L."/>
            <person name="Westerberg I."/>
            <person name="Brannstrom I.O."/>
            <person name="Guillou S."/>
            <person name="Cros-Aarteil S."/>
            <person name="Calhoun S."/>
            <person name="Haridas S."/>
            <person name="Kuo A."/>
            <person name="Pangilinan J."/>
            <person name="Riley R."/>
            <person name="Labutti K."/>
            <person name="Andreopoulos B."/>
            <person name="Lipzen A."/>
            <person name="Chen C."/>
            <person name="Yanf M."/>
            <person name="Daum C."/>
            <person name="Ng V."/>
            <person name="Clum A."/>
            <person name="Steindorff A."/>
            <person name="Ohm R."/>
            <person name="Martin F."/>
            <person name="Silar P."/>
            <person name="Natvig D."/>
            <person name="Lalanne C."/>
            <person name="Gautier V."/>
            <person name="Ament-Velasquez S.L."/>
            <person name="Kruys A."/>
            <person name="Hutchinson M.I."/>
            <person name="Powell A.J."/>
            <person name="Barry K."/>
            <person name="Miller A.N."/>
            <person name="Grigoriev I.V."/>
            <person name="Debuchy R."/>
            <person name="Gladieux P."/>
            <person name="Thoren M.H."/>
            <person name="Johannesson H."/>
        </authorList>
    </citation>
    <scope>NUCLEOTIDE SEQUENCE</scope>
    <source>
        <strain evidence="4">CBS 333.67</strain>
    </source>
</reference>
<dbReference type="GeneID" id="87883166"/>
<dbReference type="InterPro" id="IPR050425">
    <property type="entry name" value="NAD(P)_dehydrat-like"/>
</dbReference>
<accession>A0AAJ0M798</accession>
<feature type="domain" description="NAD(P)-binding" evidence="3">
    <location>
        <begin position="6"/>
        <end position="136"/>
    </location>
</feature>
<dbReference type="SUPFAM" id="SSF51735">
    <property type="entry name" value="NAD(P)-binding Rossmann-fold domains"/>
    <property type="match status" value="1"/>
</dbReference>
<comment type="caution">
    <text evidence="4">The sequence shown here is derived from an EMBL/GenBank/DDBJ whole genome shotgun (WGS) entry which is preliminary data.</text>
</comment>
<dbReference type="Gene3D" id="3.40.50.720">
    <property type="entry name" value="NAD(P)-binding Rossmann-like Domain"/>
    <property type="match status" value="1"/>
</dbReference>
<gene>
    <name evidence="4" type="ORF">B0T15DRAFT_386674</name>
</gene>
<dbReference type="GO" id="GO:0016616">
    <property type="term" value="F:oxidoreductase activity, acting on the CH-OH group of donors, NAD or NADP as acceptor"/>
    <property type="evidence" value="ECO:0007669"/>
    <property type="project" value="TreeGrafter"/>
</dbReference>
<dbReference type="PANTHER" id="PTHR10366:SF564">
    <property type="entry name" value="STEROL-4-ALPHA-CARBOXYLATE 3-DEHYDROGENASE, DECARBOXYLATING"/>
    <property type="match status" value="1"/>
</dbReference>
<proteinExistence type="inferred from homology"/>
<protein>
    <recommendedName>
        <fullName evidence="3">NAD(P)-binding domain-containing protein</fullName>
    </recommendedName>
</protein>
<evidence type="ECO:0000259" key="3">
    <source>
        <dbReference type="Pfam" id="PF16363"/>
    </source>
</evidence>
<evidence type="ECO:0000256" key="2">
    <source>
        <dbReference type="ARBA" id="ARBA00023445"/>
    </source>
</evidence>
<evidence type="ECO:0000256" key="1">
    <source>
        <dbReference type="ARBA" id="ARBA00023002"/>
    </source>
</evidence>
<dbReference type="AlphaFoldDB" id="A0AAJ0M798"/>